<dbReference type="SUPFAM" id="SSF103481">
    <property type="entry name" value="Multidrug resistance efflux transporter EmrE"/>
    <property type="match status" value="2"/>
</dbReference>
<keyword evidence="4 6" id="KW-1133">Transmembrane helix</keyword>
<dbReference type="PANTHER" id="PTHR32322:SF2">
    <property type="entry name" value="EAMA DOMAIN-CONTAINING PROTEIN"/>
    <property type="match status" value="1"/>
</dbReference>
<dbReference type="EMBL" id="FNED01000043">
    <property type="protein sequence ID" value="SDK19933.1"/>
    <property type="molecule type" value="Genomic_DNA"/>
</dbReference>
<feature type="transmembrane region" description="Helical" evidence="6">
    <location>
        <begin position="94"/>
        <end position="116"/>
    </location>
</feature>
<feature type="transmembrane region" description="Helical" evidence="6">
    <location>
        <begin position="214"/>
        <end position="232"/>
    </location>
</feature>
<evidence type="ECO:0000256" key="2">
    <source>
        <dbReference type="ARBA" id="ARBA00007362"/>
    </source>
</evidence>
<reference evidence="8 10" key="1">
    <citation type="submission" date="2015-07" db="EMBL/GenBank/DDBJ databases">
        <title>Fjat-14205 dsm 2895.</title>
        <authorList>
            <person name="Liu B."/>
            <person name="Wang J."/>
            <person name="Zhu Y."/>
            <person name="Liu G."/>
            <person name="Chen Q."/>
            <person name="Chen Z."/>
            <person name="Lan J."/>
            <person name="Che J."/>
            <person name="Ge C."/>
            <person name="Shi H."/>
            <person name="Pan Z."/>
            <person name="Liu X."/>
        </authorList>
    </citation>
    <scope>NUCLEOTIDE SEQUENCE [LARGE SCALE GENOMIC DNA]</scope>
    <source>
        <strain evidence="8 10">DSM 2895</strain>
    </source>
</reference>
<feature type="transmembrane region" description="Helical" evidence="6">
    <location>
        <begin position="66"/>
        <end position="88"/>
    </location>
</feature>
<keyword evidence="3 6" id="KW-0812">Transmembrane</keyword>
<feature type="transmembrane region" description="Helical" evidence="6">
    <location>
        <begin position="7"/>
        <end position="27"/>
    </location>
</feature>
<accession>A0A0D1US47</accession>
<dbReference type="PROSITE" id="PS51257">
    <property type="entry name" value="PROKAR_LIPOPROTEIN"/>
    <property type="match status" value="1"/>
</dbReference>
<feature type="transmembrane region" description="Helical" evidence="6">
    <location>
        <begin position="33"/>
        <end position="54"/>
    </location>
</feature>
<organism evidence="8 10">
    <name type="scientific">Aneurinibacillus migulanus</name>
    <name type="common">Bacillus migulanus</name>
    <dbReference type="NCBI Taxonomy" id="47500"/>
    <lineage>
        <taxon>Bacteria</taxon>
        <taxon>Bacillati</taxon>
        <taxon>Bacillota</taxon>
        <taxon>Bacilli</taxon>
        <taxon>Bacillales</taxon>
        <taxon>Paenibacillaceae</taxon>
        <taxon>Aneurinibacillus group</taxon>
        <taxon>Aneurinibacillus</taxon>
    </lineage>
</organism>
<dbReference type="EMBL" id="LGUG01000004">
    <property type="protein sequence ID" value="KON97185.1"/>
    <property type="molecule type" value="Genomic_DNA"/>
</dbReference>
<dbReference type="InterPro" id="IPR000620">
    <property type="entry name" value="EamA_dom"/>
</dbReference>
<feature type="domain" description="EamA" evidence="7">
    <location>
        <begin position="152"/>
        <end position="283"/>
    </location>
</feature>
<evidence type="ECO:0000259" key="7">
    <source>
        <dbReference type="Pfam" id="PF00892"/>
    </source>
</evidence>
<feature type="transmembrane region" description="Helical" evidence="6">
    <location>
        <begin position="149"/>
        <end position="169"/>
    </location>
</feature>
<comment type="subcellular location">
    <subcellularLocation>
        <location evidence="1">Endomembrane system</location>
        <topology evidence="1">Multi-pass membrane protein</topology>
    </subcellularLocation>
</comment>
<evidence type="ECO:0000313" key="10">
    <source>
        <dbReference type="Proteomes" id="UP000037269"/>
    </source>
</evidence>
<dbReference type="AlphaFoldDB" id="A0A0D1US47"/>
<reference evidence="9 11" key="2">
    <citation type="submission" date="2016-10" db="EMBL/GenBank/DDBJ databases">
        <authorList>
            <person name="de Groot N.N."/>
        </authorList>
    </citation>
    <scope>NUCLEOTIDE SEQUENCE [LARGE SCALE GENOMIC DNA]</scope>
    <source>
        <strain evidence="9 11">DSM 2895</strain>
    </source>
</reference>
<evidence type="ECO:0000313" key="8">
    <source>
        <dbReference type="EMBL" id="KON97185.1"/>
    </source>
</evidence>
<evidence type="ECO:0000256" key="5">
    <source>
        <dbReference type="ARBA" id="ARBA00023136"/>
    </source>
</evidence>
<dbReference type="STRING" id="47500.AF333_18675"/>
<evidence type="ECO:0000256" key="6">
    <source>
        <dbReference type="SAM" id="Phobius"/>
    </source>
</evidence>
<evidence type="ECO:0000256" key="1">
    <source>
        <dbReference type="ARBA" id="ARBA00004127"/>
    </source>
</evidence>
<feature type="transmembrane region" description="Helical" evidence="6">
    <location>
        <begin position="125"/>
        <end position="143"/>
    </location>
</feature>
<feature type="domain" description="EamA" evidence="7">
    <location>
        <begin position="4"/>
        <end position="139"/>
    </location>
</feature>
<dbReference type="RefSeq" id="WP_043069107.1">
    <property type="nucleotide sequence ID" value="NZ_BJOA01000188.1"/>
</dbReference>
<proteinExistence type="inferred from homology"/>
<dbReference type="OrthoDB" id="67135at2"/>
<dbReference type="Pfam" id="PF00892">
    <property type="entry name" value="EamA"/>
    <property type="match status" value="2"/>
</dbReference>
<dbReference type="GeneID" id="42307181"/>
<evidence type="ECO:0000313" key="9">
    <source>
        <dbReference type="EMBL" id="SDK19933.1"/>
    </source>
</evidence>
<evidence type="ECO:0000313" key="11">
    <source>
        <dbReference type="Proteomes" id="UP000182836"/>
    </source>
</evidence>
<dbReference type="Gene3D" id="1.10.3730.20">
    <property type="match status" value="1"/>
</dbReference>
<evidence type="ECO:0000256" key="4">
    <source>
        <dbReference type="ARBA" id="ARBA00022989"/>
    </source>
</evidence>
<comment type="similarity">
    <text evidence="2">Belongs to the EamA transporter family.</text>
</comment>
<gene>
    <name evidence="8" type="ORF">AF333_18675</name>
    <name evidence="9" type="ORF">SAMN04487909_14312</name>
</gene>
<dbReference type="Proteomes" id="UP000182836">
    <property type="component" value="Unassembled WGS sequence"/>
</dbReference>
<feature type="transmembrane region" description="Helical" evidence="6">
    <location>
        <begin position="244"/>
        <end position="263"/>
    </location>
</feature>
<evidence type="ECO:0000256" key="3">
    <source>
        <dbReference type="ARBA" id="ARBA00022692"/>
    </source>
</evidence>
<keyword evidence="10" id="KW-1185">Reference proteome</keyword>
<sequence length="298" mass="32630">MHKWAYLFIAAGAALWGVISIFVQFLYSCGFTALQVVAIRAISSALLLAGYVAWRNRSLLKIAPTDIKYFIGTGLFSIVFFNWCYFTAIKETSVSVAAILLYTAPAFVTILSRILFKEWLTTRKVTALLITFLGCSFVIGLFPSTGDSVSLYGLTIGIGAGFGYALYSIFGKFALKKYHTLTVTTYTFLVAGIGILPVSHLWTSAHLFLDWKVIGYSIGLGLFPTVLAYLLYTYGLSHVESSRASITATVEPIVAACVGIILFGEMLTIWQIFGILLVIAAVASVQKPEQKREPKAFT</sequence>
<name>A0A0D1US47_ANEMI</name>
<dbReference type="GO" id="GO:0016020">
    <property type="term" value="C:membrane"/>
    <property type="evidence" value="ECO:0007669"/>
    <property type="project" value="UniProtKB-SubCell"/>
</dbReference>
<dbReference type="Proteomes" id="UP000037269">
    <property type="component" value="Unassembled WGS sequence"/>
</dbReference>
<dbReference type="InterPro" id="IPR050638">
    <property type="entry name" value="AA-Vitamin_Transporters"/>
</dbReference>
<keyword evidence="5 6" id="KW-0472">Membrane</keyword>
<dbReference type="PANTHER" id="PTHR32322">
    <property type="entry name" value="INNER MEMBRANE TRANSPORTER"/>
    <property type="match status" value="1"/>
</dbReference>
<dbReference type="InterPro" id="IPR037185">
    <property type="entry name" value="EmrE-like"/>
</dbReference>
<feature type="transmembrane region" description="Helical" evidence="6">
    <location>
        <begin position="269"/>
        <end position="285"/>
    </location>
</feature>
<feature type="transmembrane region" description="Helical" evidence="6">
    <location>
        <begin position="181"/>
        <end position="202"/>
    </location>
</feature>
<protein>
    <submittedName>
        <fullName evidence="8 9">Transporter</fullName>
    </submittedName>
</protein>
<dbReference type="PATRIC" id="fig|47500.8.peg.5134"/>